<dbReference type="Pfam" id="PF04188">
    <property type="entry name" value="Mannosyl_trans2"/>
    <property type="match status" value="1"/>
</dbReference>
<dbReference type="EC" id="2.4.1.-" evidence="12"/>
<evidence type="ECO:0000256" key="10">
    <source>
        <dbReference type="ARBA" id="ARBA00022989"/>
    </source>
</evidence>
<dbReference type="Proteomes" id="UP000799767">
    <property type="component" value="Unassembled WGS sequence"/>
</dbReference>
<dbReference type="GO" id="GO:0031501">
    <property type="term" value="C:mannosyltransferase complex"/>
    <property type="evidence" value="ECO:0007669"/>
    <property type="project" value="TreeGrafter"/>
</dbReference>
<dbReference type="AlphaFoldDB" id="A0A6A6PER6"/>
<name>A0A6A6PER6_9PEZI</name>
<keyword evidence="10 12" id="KW-1133">Transmembrane helix</keyword>
<comment type="pathway">
    <text evidence="2 12">Glycolipid biosynthesis; glycosylphosphatidylinositol-anchor biosynthesis.</text>
</comment>
<proteinExistence type="inferred from homology"/>
<comment type="function">
    <text evidence="12">Mannosyltransferase involved in glycosylphosphatidylinositol-anchor biosynthesis.</text>
</comment>
<keyword evidence="8 12" id="KW-0812">Transmembrane</keyword>
<keyword evidence="7 12" id="KW-0808">Transferase</keyword>
<keyword evidence="6 12" id="KW-0328">Glycosyltransferase</keyword>
<evidence type="ECO:0000256" key="12">
    <source>
        <dbReference type="RuleBase" id="RU363112"/>
    </source>
</evidence>
<comment type="subcellular location">
    <subcellularLocation>
        <location evidence="1 12">Endoplasmic reticulum membrane</location>
        <topology evidence="1 12">Multi-pass membrane protein</topology>
    </subcellularLocation>
</comment>
<dbReference type="RefSeq" id="XP_033584995.1">
    <property type="nucleotide sequence ID" value="XM_033731825.1"/>
</dbReference>
<comment type="similarity">
    <text evidence="3 12">Belongs to the PIGV family.</text>
</comment>
<sequence length="408" mass="44838">EHAVLRSTRWDGIYFATSAERGHVNEQEWAFSWVLARCNHYLTNGMPGSVFSPVVKHALCYMILANASHLLAVITLYRLARDLISTSTQARSRIAFTAALLHIASPAGVFLSAPYGESTFAMLNFAGTWSYSRALKLRRGGSTTKELLYTILAGLLFALASTARSNGLLSGMLFVGDVADAVLHPRDTILQSRRLLRLVFVGIAGSITAIGFAAPQIVAFREYCMNNTTPRIWCERIPPSIYSWVQDHYWGVGFLRYWTLSNLPLFLLAAPMLGVLLVTASTALWRPRSITRGCVGTSRHRGVAAAEEEDMAQILRRLAAPQLILAVMAATSFHIQIVNRISSGYPLWYLTLAIRLCSGSEISGGESRKGTRPKSKTAPLPGMEWIVRGMIIYAIIQGGLYASFLPPA</sequence>
<dbReference type="GO" id="GO:0006506">
    <property type="term" value="P:GPI anchor biosynthetic process"/>
    <property type="evidence" value="ECO:0007669"/>
    <property type="project" value="UniProtKB-UniPathway"/>
</dbReference>
<keyword evidence="14" id="KW-1185">Reference proteome</keyword>
<feature type="transmembrane region" description="Helical" evidence="12">
    <location>
        <begin position="147"/>
        <end position="163"/>
    </location>
</feature>
<evidence type="ECO:0000256" key="6">
    <source>
        <dbReference type="ARBA" id="ARBA00022676"/>
    </source>
</evidence>
<accession>A0A6A6PER6</accession>
<evidence type="ECO:0000256" key="4">
    <source>
        <dbReference type="ARBA" id="ARBA00013795"/>
    </source>
</evidence>
<evidence type="ECO:0000256" key="9">
    <source>
        <dbReference type="ARBA" id="ARBA00022824"/>
    </source>
</evidence>
<evidence type="ECO:0000256" key="11">
    <source>
        <dbReference type="ARBA" id="ARBA00023136"/>
    </source>
</evidence>
<evidence type="ECO:0000256" key="7">
    <source>
        <dbReference type="ARBA" id="ARBA00022679"/>
    </source>
</evidence>
<dbReference type="UniPathway" id="UPA00196"/>
<evidence type="ECO:0000256" key="8">
    <source>
        <dbReference type="ARBA" id="ARBA00022692"/>
    </source>
</evidence>
<dbReference type="GO" id="GO:0000009">
    <property type="term" value="F:alpha-1,6-mannosyltransferase activity"/>
    <property type="evidence" value="ECO:0007669"/>
    <property type="project" value="InterPro"/>
</dbReference>
<keyword evidence="9 12" id="KW-0256">Endoplasmic reticulum</keyword>
<dbReference type="InterPro" id="IPR007315">
    <property type="entry name" value="PIG-V/Gpi18"/>
</dbReference>
<feature type="non-terminal residue" evidence="13">
    <location>
        <position position="1"/>
    </location>
</feature>
<protein>
    <recommendedName>
        <fullName evidence="4 12">GPI mannosyltransferase 2</fullName>
        <ecNumber evidence="12">2.4.1.-</ecNumber>
    </recommendedName>
</protein>
<dbReference type="EMBL" id="MU001659">
    <property type="protein sequence ID" value="KAF2478425.1"/>
    <property type="molecule type" value="Genomic_DNA"/>
</dbReference>
<evidence type="ECO:0000313" key="14">
    <source>
        <dbReference type="Proteomes" id="UP000799767"/>
    </source>
</evidence>
<keyword evidence="11 12" id="KW-0472">Membrane</keyword>
<comment type="caution">
    <text evidence="12">Lacks conserved residue(s) required for the propagation of feature annotation.</text>
</comment>
<gene>
    <name evidence="13" type="ORF">BDY17DRAFT_258949</name>
</gene>
<evidence type="ECO:0000256" key="5">
    <source>
        <dbReference type="ARBA" id="ARBA00022502"/>
    </source>
</evidence>
<evidence type="ECO:0000313" key="13">
    <source>
        <dbReference type="EMBL" id="KAF2478425.1"/>
    </source>
</evidence>
<evidence type="ECO:0000256" key="1">
    <source>
        <dbReference type="ARBA" id="ARBA00004477"/>
    </source>
</evidence>
<dbReference type="GO" id="GO:0004376">
    <property type="term" value="F:GPI mannosyltransferase activity"/>
    <property type="evidence" value="ECO:0007669"/>
    <property type="project" value="InterPro"/>
</dbReference>
<reference evidence="13" key="1">
    <citation type="journal article" date="2020" name="Stud. Mycol.">
        <title>101 Dothideomycetes genomes: a test case for predicting lifestyles and emergence of pathogens.</title>
        <authorList>
            <person name="Haridas S."/>
            <person name="Albert R."/>
            <person name="Binder M."/>
            <person name="Bloem J."/>
            <person name="Labutti K."/>
            <person name="Salamov A."/>
            <person name="Andreopoulos B."/>
            <person name="Baker S."/>
            <person name="Barry K."/>
            <person name="Bills G."/>
            <person name="Bluhm B."/>
            <person name="Cannon C."/>
            <person name="Castanera R."/>
            <person name="Culley D."/>
            <person name="Daum C."/>
            <person name="Ezra D."/>
            <person name="Gonzalez J."/>
            <person name="Henrissat B."/>
            <person name="Kuo A."/>
            <person name="Liang C."/>
            <person name="Lipzen A."/>
            <person name="Lutzoni F."/>
            <person name="Magnuson J."/>
            <person name="Mondo S."/>
            <person name="Nolan M."/>
            <person name="Ohm R."/>
            <person name="Pangilinan J."/>
            <person name="Park H.-J."/>
            <person name="Ramirez L."/>
            <person name="Alfaro M."/>
            <person name="Sun H."/>
            <person name="Tritt A."/>
            <person name="Yoshinaga Y."/>
            <person name="Zwiers L.-H."/>
            <person name="Turgeon B."/>
            <person name="Goodwin S."/>
            <person name="Spatafora J."/>
            <person name="Crous P."/>
            <person name="Grigoriev I."/>
        </authorList>
    </citation>
    <scope>NUCLEOTIDE SEQUENCE</scope>
    <source>
        <strain evidence="13">CBS 113389</strain>
    </source>
</reference>
<evidence type="ECO:0000256" key="3">
    <source>
        <dbReference type="ARBA" id="ARBA00008698"/>
    </source>
</evidence>
<dbReference type="OrthoDB" id="10252502at2759"/>
<dbReference type="GO" id="GO:0005789">
    <property type="term" value="C:endoplasmic reticulum membrane"/>
    <property type="evidence" value="ECO:0007669"/>
    <property type="project" value="UniProtKB-SubCell"/>
</dbReference>
<feature type="transmembrane region" description="Helical" evidence="12">
    <location>
        <begin position="195"/>
        <end position="218"/>
    </location>
</feature>
<feature type="transmembrane region" description="Helical" evidence="12">
    <location>
        <begin position="94"/>
        <end position="115"/>
    </location>
</feature>
<feature type="transmembrane region" description="Helical" evidence="12">
    <location>
        <begin position="385"/>
        <end position="404"/>
    </location>
</feature>
<dbReference type="PANTHER" id="PTHR12468">
    <property type="entry name" value="GPI MANNOSYLTRANSFERASE 2"/>
    <property type="match status" value="1"/>
</dbReference>
<dbReference type="GeneID" id="54472827"/>
<feature type="transmembrane region" description="Helical" evidence="12">
    <location>
        <begin position="265"/>
        <end position="285"/>
    </location>
</feature>
<evidence type="ECO:0000256" key="2">
    <source>
        <dbReference type="ARBA" id="ARBA00004687"/>
    </source>
</evidence>
<feature type="transmembrane region" description="Helical" evidence="12">
    <location>
        <begin position="54"/>
        <end position="74"/>
    </location>
</feature>
<keyword evidence="5 12" id="KW-0337">GPI-anchor biosynthesis</keyword>
<organism evidence="13 14">
    <name type="scientific">Neohortaea acidophila</name>
    <dbReference type="NCBI Taxonomy" id="245834"/>
    <lineage>
        <taxon>Eukaryota</taxon>
        <taxon>Fungi</taxon>
        <taxon>Dikarya</taxon>
        <taxon>Ascomycota</taxon>
        <taxon>Pezizomycotina</taxon>
        <taxon>Dothideomycetes</taxon>
        <taxon>Dothideomycetidae</taxon>
        <taxon>Mycosphaerellales</taxon>
        <taxon>Teratosphaeriaceae</taxon>
        <taxon>Neohortaea</taxon>
    </lineage>
</organism>
<dbReference type="PANTHER" id="PTHR12468:SF2">
    <property type="entry name" value="GPI MANNOSYLTRANSFERASE 2"/>
    <property type="match status" value="1"/>
</dbReference>